<evidence type="ECO:0000313" key="2">
    <source>
        <dbReference type="EMBL" id="KAF0546102.1"/>
    </source>
</evidence>
<organism evidence="2 3">
    <name type="scientific">Gigaspora margarita</name>
    <dbReference type="NCBI Taxonomy" id="4874"/>
    <lineage>
        <taxon>Eukaryota</taxon>
        <taxon>Fungi</taxon>
        <taxon>Fungi incertae sedis</taxon>
        <taxon>Mucoromycota</taxon>
        <taxon>Glomeromycotina</taxon>
        <taxon>Glomeromycetes</taxon>
        <taxon>Diversisporales</taxon>
        <taxon>Gigasporaceae</taxon>
        <taxon>Gigaspora</taxon>
    </lineage>
</organism>
<keyword evidence="3" id="KW-1185">Reference proteome</keyword>
<evidence type="ECO:0000313" key="3">
    <source>
        <dbReference type="Proteomes" id="UP000439903"/>
    </source>
</evidence>
<comment type="caution">
    <text evidence="2">The sequence shown here is derived from an EMBL/GenBank/DDBJ whole genome shotgun (WGS) entry which is preliminary data.</text>
</comment>
<name>A0A8H4ESP4_GIGMA</name>
<feature type="transmembrane region" description="Helical" evidence="1">
    <location>
        <begin position="65"/>
        <end position="91"/>
    </location>
</feature>
<accession>A0A8H4ESP4</accession>
<feature type="transmembrane region" description="Helical" evidence="1">
    <location>
        <begin position="112"/>
        <end position="133"/>
    </location>
</feature>
<reference evidence="2 3" key="1">
    <citation type="journal article" date="2019" name="Environ. Microbiol.">
        <title>At the nexus of three kingdoms: the genome of the mycorrhizal fungus Gigaspora margarita provides insights into plant, endobacterial and fungal interactions.</title>
        <authorList>
            <person name="Venice F."/>
            <person name="Ghignone S."/>
            <person name="Salvioli di Fossalunga A."/>
            <person name="Amselem J."/>
            <person name="Novero M."/>
            <person name="Xianan X."/>
            <person name="Sedzielewska Toro K."/>
            <person name="Morin E."/>
            <person name="Lipzen A."/>
            <person name="Grigoriev I.V."/>
            <person name="Henrissat B."/>
            <person name="Martin F.M."/>
            <person name="Bonfante P."/>
        </authorList>
    </citation>
    <scope>NUCLEOTIDE SEQUENCE [LARGE SCALE GENOMIC DNA]</scope>
    <source>
        <strain evidence="2 3">BEG34</strain>
    </source>
</reference>
<keyword evidence="1" id="KW-1133">Transmembrane helix</keyword>
<keyword evidence="1" id="KW-0472">Membrane</keyword>
<feature type="transmembrane region" description="Helical" evidence="1">
    <location>
        <begin position="27"/>
        <end position="45"/>
    </location>
</feature>
<proteinExistence type="predicted"/>
<dbReference type="AlphaFoldDB" id="A0A8H4ESP4"/>
<gene>
    <name evidence="2" type="ORF">F8M41_001539</name>
</gene>
<evidence type="ECO:0000256" key="1">
    <source>
        <dbReference type="SAM" id="Phobius"/>
    </source>
</evidence>
<protein>
    <submittedName>
        <fullName evidence="2">Uncharacterized protein</fullName>
    </submittedName>
</protein>
<sequence>MLVNKPSNSLNSTHPEHRSWNRRRIRGLRVGIFVGSSVFVFGRRFSVLELSFALPSKHSWECDFVVGVDLLCGGFIVGILMDVALAVGFGARGSLDKPWSGLSSYGLGMVRVSSMVIVGVFVADVVVVALGVIEHSVFRGHHFQHYYYVGLTVLQRTIHRFRHLRISHYSRYGSLWDNTRLLSLGSWIGRWRNIRRHIGELLWVLQYSNLQ</sequence>
<dbReference type="Proteomes" id="UP000439903">
    <property type="component" value="Unassembled WGS sequence"/>
</dbReference>
<keyword evidence="1" id="KW-0812">Transmembrane</keyword>
<dbReference type="EMBL" id="WTPW01000113">
    <property type="protein sequence ID" value="KAF0546102.1"/>
    <property type="molecule type" value="Genomic_DNA"/>
</dbReference>